<keyword evidence="4" id="KW-1185">Reference proteome</keyword>
<feature type="non-terminal residue" evidence="3">
    <location>
        <position position="95"/>
    </location>
</feature>
<feature type="compositionally biased region" description="Polar residues" evidence="1">
    <location>
        <begin position="1"/>
        <end position="12"/>
    </location>
</feature>
<dbReference type="EMBL" id="CAJVCH010564092">
    <property type="protein sequence ID" value="CAG7832248.1"/>
    <property type="molecule type" value="Genomic_DNA"/>
</dbReference>
<organism evidence="3 4">
    <name type="scientific">Allacma fusca</name>
    <dbReference type="NCBI Taxonomy" id="39272"/>
    <lineage>
        <taxon>Eukaryota</taxon>
        <taxon>Metazoa</taxon>
        <taxon>Ecdysozoa</taxon>
        <taxon>Arthropoda</taxon>
        <taxon>Hexapoda</taxon>
        <taxon>Collembola</taxon>
        <taxon>Symphypleona</taxon>
        <taxon>Sminthuridae</taxon>
        <taxon>Allacma</taxon>
    </lineage>
</organism>
<accession>A0A8J2LBS2</accession>
<dbReference type="Proteomes" id="UP000708208">
    <property type="component" value="Unassembled WGS sequence"/>
</dbReference>
<evidence type="ECO:0000256" key="1">
    <source>
        <dbReference type="SAM" id="MobiDB-lite"/>
    </source>
</evidence>
<dbReference type="SMART" id="SM00443">
    <property type="entry name" value="G_patch"/>
    <property type="match status" value="1"/>
</dbReference>
<protein>
    <recommendedName>
        <fullName evidence="2">G-patch domain-containing protein</fullName>
    </recommendedName>
</protein>
<feature type="domain" description="G-patch" evidence="2">
    <location>
        <begin position="27"/>
        <end position="67"/>
    </location>
</feature>
<name>A0A8J2LBS2_9HEXA</name>
<dbReference type="AlphaFoldDB" id="A0A8J2LBS2"/>
<dbReference type="InterPro" id="IPR040052">
    <property type="entry name" value="RBM17"/>
</dbReference>
<gene>
    <name evidence="3" type="ORF">AFUS01_LOCUS41937</name>
</gene>
<sequence length="95" mass="9955">SELSEPMDTSGTGNMGSGNFAVGVGSGASAAARIMAKYGYKEGQGLGKMQQGMATALQVEKTSHRTGRIIHEKDEPKDDILENDLDDIGTPSKVI</sequence>
<dbReference type="PANTHER" id="PTHR13288:SF8">
    <property type="entry name" value="SPLICING FACTOR 45"/>
    <property type="match status" value="1"/>
</dbReference>
<dbReference type="GO" id="GO:0071011">
    <property type="term" value="C:precatalytic spliceosome"/>
    <property type="evidence" value="ECO:0007669"/>
    <property type="project" value="TreeGrafter"/>
</dbReference>
<dbReference type="OrthoDB" id="5411533at2759"/>
<dbReference type="GO" id="GO:0045292">
    <property type="term" value="P:mRNA cis splicing, via spliceosome"/>
    <property type="evidence" value="ECO:0007669"/>
    <property type="project" value="InterPro"/>
</dbReference>
<feature type="region of interest" description="Disordered" evidence="1">
    <location>
        <begin position="64"/>
        <end position="95"/>
    </location>
</feature>
<dbReference type="InterPro" id="IPR000467">
    <property type="entry name" value="G_patch_dom"/>
</dbReference>
<dbReference type="GO" id="GO:0003676">
    <property type="term" value="F:nucleic acid binding"/>
    <property type="evidence" value="ECO:0007669"/>
    <property type="project" value="InterPro"/>
</dbReference>
<dbReference type="PROSITE" id="PS50174">
    <property type="entry name" value="G_PATCH"/>
    <property type="match status" value="1"/>
</dbReference>
<evidence type="ECO:0000313" key="3">
    <source>
        <dbReference type="EMBL" id="CAG7832248.1"/>
    </source>
</evidence>
<reference evidence="3" key="1">
    <citation type="submission" date="2021-06" db="EMBL/GenBank/DDBJ databases">
        <authorList>
            <person name="Hodson N. C."/>
            <person name="Mongue J. A."/>
            <person name="Jaron S. K."/>
        </authorList>
    </citation>
    <scope>NUCLEOTIDE SEQUENCE</scope>
</reference>
<feature type="region of interest" description="Disordered" evidence="1">
    <location>
        <begin position="1"/>
        <end position="20"/>
    </location>
</feature>
<evidence type="ECO:0000259" key="2">
    <source>
        <dbReference type="PROSITE" id="PS50174"/>
    </source>
</evidence>
<proteinExistence type="predicted"/>
<evidence type="ECO:0000313" key="4">
    <source>
        <dbReference type="Proteomes" id="UP000708208"/>
    </source>
</evidence>
<comment type="caution">
    <text evidence="3">The sequence shown here is derived from an EMBL/GenBank/DDBJ whole genome shotgun (WGS) entry which is preliminary data.</text>
</comment>
<feature type="compositionally biased region" description="Basic and acidic residues" evidence="1">
    <location>
        <begin position="69"/>
        <end position="80"/>
    </location>
</feature>
<dbReference type="Pfam" id="PF01585">
    <property type="entry name" value="G-patch"/>
    <property type="match status" value="1"/>
</dbReference>
<dbReference type="GO" id="GO:0000380">
    <property type="term" value="P:alternative mRNA splicing, via spliceosome"/>
    <property type="evidence" value="ECO:0007669"/>
    <property type="project" value="TreeGrafter"/>
</dbReference>
<dbReference type="PANTHER" id="PTHR13288">
    <property type="entry name" value="SPLICING FACTOR 45 SPF45"/>
    <property type="match status" value="1"/>
</dbReference>
<feature type="non-terminal residue" evidence="3">
    <location>
        <position position="1"/>
    </location>
</feature>